<organism evidence="1 2">
    <name type="scientific">Pseudomonas hunanensis</name>
    <dbReference type="NCBI Taxonomy" id="1247546"/>
    <lineage>
        <taxon>Bacteria</taxon>
        <taxon>Pseudomonadati</taxon>
        <taxon>Pseudomonadota</taxon>
        <taxon>Gammaproteobacteria</taxon>
        <taxon>Pseudomonadales</taxon>
        <taxon>Pseudomonadaceae</taxon>
        <taxon>Pseudomonas</taxon>
    </lineage>
</organism>
<accession>A0ACC9MZ35</accession>
<protein>
    <submittedName>
        <fullName evidence="1">Uncharacterized protein</fullName>
    </submittedName>
</protein>
<name>A0ACC9MZ35_9PSED</name>
<evidence type="ECO:0000313" key="2">
    <source>
        <dbReference type="Proteomes" id="UP000236285"/>
    </source>
</evidence>
<proteinExistence type="predicted"/>
<gene>
    <name evidence="1" type="ORF">CW309_17975</name>
</gene>
<keyword evidence="2" id="KW-1185">Reference proteome</keyword>
<dbReference type="Proteomes" id="UP000236285">
    <property type="component" value="Unassembled WGS sequence"/>
</dbReference>
<comment type="caution">
    <text evidence="1">The sequence shown here is derived from an EMBL/GenBank/DDBJ whole genome shotgun (WGS) entry which is preliminary data.</text>
</comment>
<reference evidence="1" key="1">
    <citation type="submission" date="2017-12" db="EMBL/GenBank/DDBJ databases">
        <title>High quality draft genome sequence of Pseudomonas hunanensis P11 isolated from the high-arsenic soil.</title>
        <authorList>
            <person name="Pan J."/>
        </authorList>
    </citation>
    <scope>NUCLEOTIDE SEQUENCE</scope>
    <source>
        <strain evidence="1">P11</strain>
    </source>
</reference>
<sequence>MFLPAKGPGLLANFYQPFTVAAATVFAGKPAPTLIGKTHTSAIGHRPLQERVYPRKGRHRPQQNPGSGLCLRQPSSKDRPCLVQAT</sequence>
<dbReference type="EMBL" id="PISL01000021">
    <property type="protein sequence ID" value="PKF25216.1"/>
    <property type="molecule type" value="Genomic_DNA"/>
</dbReference>
<evidence type="ECO:0000313" key="1">
    <source>
        <dbReference type="EMBL" id="PKF25216.1"/>
    </source>
</evidence>